<protein>
    <submittedName>
        <fullName evidence="1">Uncharacterized protein</fullName>
    </submittedName>
</protein>
<dbReference type="EMBL" id="WHUW01000033">
    <property type="protein sequence ID" value="KAF8433486.1"/>
    <property type="molecule type" value="Genomic_DNA"/>
</dbReference>
<comment type="caution">
    <text evidence="1">The sequence shown here is derived from an EMBL/GenBank/DDBJ whole genome shotgun (WGS) entry which is preliminary data.</text>
</comment>
<evidence type="ECO:0000313" key="2">
    <source>
        <dbReference type="Proteomes" id="UP001194468"/>
    </source>
</evidence>
<keyword evidence="2" id="KW-1185">Reference proteome</keyword>
<proteinExistence type="predicted"/>
<reference evidence="1" key="2">
    <citation type="journal article" date="2020" name="Nat. Commun.">
        <title>Large-scale genome sequencing of mycorrhizal fungi provides insights into the early evolution of symbiotic traits.</title>
        <authorList>
            <person name="Miyauchi S."/>
            <person name="Kiss E."/>
            <person name="Kuo A."/>
            <person name="Drula E."/>
            <person name="Kohler A."/>
            <person name="Sanchez-Garcia M."/>
            <person name="Morin E."/>
            <person name="Andreopoulos B."/>
            <person name="Barry K.W."/>
            <person name="Bonito G."/>
            <person name="Buee M."/>
            <person name="Carver A."/>
            <person name="Chen C."/>
            <person name="Cichocki N."/>
            <person name="Clum A."/>
            <person name="Culley D."/>
            <person name="Crous P.W."/>
            <person name="Fauchery L."/>
            <person name="Girlanda M."/>
            <person name="Hayes R.D."/>
            <person name="Keri Z."/>
            <person name="LaButti K."/>
            <person name="Lipzen A."/>
            <person name="Lombard V."/>
            <person name="Magnuson J."/>
            <person name="Maillard F."/>
            <person name="Murat C."/>
            <person name="Nolan M."/>
            <person name="Ohm R.A."/>
            <person name="Pangilinan J."/>
            <person name="Pereira M.F."/>
            <person name="Perotto S."/>
            <person name="Peter M."/>
            <person name="Pfister S."/>
            <person name="Riley R."/>
            <person name="Sitrit Y."/>
            <person name="Stielow J.B."/>
            <person name="Szollosi G."/>
            <person name="Zifcakova L."/>
            <person name="Stursova M."/>
            <person name="Spatafora J.W."/>
            <person name="Tedersoo L."/>
            <person name="Vaario L.M."/>
            <person name="Yamada A."/>
            <person name="Yan M."/>
            <person name="Wang P."/>
            <person name="Xu J."/>
            <person name="Bruns T."/>
            <person name="Baldrian P."/>
            <person name="Vilgalys R."/>
            <person name="Dunand C."/>
            <person name="Henrissat B."/>
            <person name="Grigoriev I.V."/>
            <person name="Hibbett D."/>
            <person name="Nagy L.G."/>
            <person name="Martin F.M."/>
        </authorList>
    </citation>
    <scope>NUCLEOTIDE SEQUENCE</scope>
    <source>
        <strain evidence="1">BED1</strain>
    </source>
</reference>
<sequence length="78" mass="9015">MYVSRTADICKLIVPHPHMQTRTSGTRQRVFACERRLRSPHRPPSQSNAGTSTWQLFPSWTFCCTWHTLCIIQIRTGA</sequence>
<dbReference type="AlphaFoldDB" id="A0AAD4GAC0"/>
<evidence type="ECO:0000313" key="1">
    <source>
        <dbReference type="EMBL" id="KAF8433486.1"/>
    </source>
</evidence>
<gene>
    <name evidence="1" type="ORF">L210DRAFT_84225</name>
</gene>
<reference evidence="1" key="1">
    <citation type="submission" date="2019-10" db="EMBL/GenBank/DDBJ databases">
        <authorList>
            <consortium name="DOE Joint Genome Institute"/>
            <person name="Kuo A."/>
            <person name="Miyauchi S."/>
            <person name="Kiss E."/>
            <person name="Drula E."/>
            <person name="Kohler A."/>
            <person name="Sanchez-Garcia M."/>
            <person name="Andreopoulos B."/>
            <person name="Barry K.W."/>
            <person name="Bonito G."/>
            <person name="Buee M."/>
            <person name="Carver A."/>
            <person name="Chen C."/>
            <person name="Cichocki N."/>
            <person name="Clum A."/>
            <person name="Culley D."/>
            <person name="Crous P.W."/>
            <person name="Fauchery L."/>
            <person name="Girlanda M."/>
            <person name="Hayes R."/>
            <person name="Keri Z."/>
            <person name="LaButti K."/>
            <person name="Lipzen A."/>
            <person name="Lombard V."/>
            <person name="Magnuson J."/>
            <person name="Maillard F."/>
            <person name="Morin E."/>
            <person name="Murat C."/>
            <person name="Nolan M."/>
            <person name="Ohm R."/>
            <person name="Pangilinan J."/>
            <person name="Pereira M."/>
            <person name="Perotto S."/>
            <person name="Peter M."/>
            <person name="Riley R."/>
            <person name="Sitrit Y."/>
            <person name="Stielow B."/>
            <person name="Szollosi G."/>
            <person name="Zifcakova L."/>
            <person name="Stursova M."/>
            <person name="Spatafora J.W."/>
            <person name="Tedersoo L."/>
            <person name="Vaario L.-M."/>
            <person name="Yamada A."/>
            <person name="Yan M."/>
            <person name="Wang P."/>
            <person name="Xu J."/>
            <person name="Bruns T."/>
            <person name="Baldrian P."/>
            <person name="Vilgalys R."/>
            <person name="Henrissat B."/>
            <person name="Grigoriev I.V."/>
            <person name="Hibbett D."/>
            <person name="Nagy L.G."/>
            <person name="Martin F.M."/>
        </authorList>
    </citation>
    <scope>NUCLEOTIDE SEQUENCE</scope>
    <source>
        <strain evidence="1">BED1</strain>
    </source>
</reference>
<organism evidence="1 2">
    <name type="scientific">Boletus edulis BED1</name>
    <dbReference type="NCBI Taxonomy" id="1328754"/>
    <lineage>
        <taxon>Eukaryota</taxon>
        <taxon>Fungi</taxon>
        <taxon>Dikarya</taxon>
        <taxon>Basidiomycota</taxon>
        <taxon>Agaricomycotina</taxon>
        <taxon>Agaricomycetes</taxon>
        <taxon>Agaricomycetidae</taxon>
        <taxon>Boletales</taxon>
        <taxon>Boletineae</taxon>
        <taxon>Boletaceae</taxon>
        <taxon>Boletoideae</taxon>
        <taxon>Boletus</taxon>
    </lineage>
</organism>
<name>A0AAD4GAC0_BOLED</name>
<dbReference type="Proteomes" id="UP001194468">
    <property type="component" value="Unassembled WGS sequence"/>
</dbReference>
<accession>A0AAD4GAC0</accession>